<comment type="catalytic activity">
    <reaction evidence="7">
        <text>cytidine(34) in tRNA(Ile2) + L-lysine + ATP = lysidine(34) in tRNA(Ile2) + AMP + diphosphate + H(+)</text>
        <dbReference type="Rhea" id="RHEA:43744"/>
        <dbReference type="Rhea" id="RHEA-COMP:10625"/>
        <dbReference type="Rhea" id="RHEA-COMP:10670"/>
        <dbReference type="ChEBI" id="CHEBI:15378"/>
        <dbReference type="ChEBI" id="CHEBI:30616"/>
        <dbReference type="ChEBI" id="CHEBI:32551"/>
        <dbReference type="ChEBI" id="CHEBI:33019"/>
        <dbReference type="ChEBI" id="CHEBI:82748"/>
        <dbReference type="ChEBI" id="CHEBI:83665"/>
        <dbReference type="ChEBI" id="CHEBI:456215"/>
        <dbReference type="EC" id="6.3.4.19"/>
    </reaction>
</comment>
<dbReference type="SUPFAM" id="SSF52540">
    <property type="entry name" value="P-loop containing nucleoside triphosphate hydrolases"/>
    <property type="match status" value="2"/>
</dbReference>
<dbReference type="InterPro" id="IPR012795">
    <property type="entry name" value="tRNA_Ile_lys_synt_N"/>
</dbReference>
<dbReference type="Gene3D" id="3.40.50.620">
    <property type="entry name" value="HUPs"/>
    <property type="match status" value="1"/>
</dbReference>
<feature type="compositionally biased region" description="Basic and acidic residues" evidence="8">
    <location>
        <begin position="135"/>
        <end position="147"/>
    </location>
</feature>
<feature type="compositionally biased region" description="Basic and acidic residues" evidence="8">
    <location>
        <begin position="513"/>
        <end position="522"/>
    </location>
</feature>
<evidence type="ECO:0000259" key="9">
    <source>
        <dbReference type="Pfam" id="PF01171"/>
    </source>
</evidence>
<evidence type="ECO:0000256" key="8">
    <source>
        <dbReference type="SAM" id="MobiDB-lite"/>
    </source>
</evidence>
<evidence type="ECO:0000256" key="2">
    <source>
        <dbReference type="ARBA" id="ARBA00022598"/>
    </source>
</evidence>
<dbReference type="InterPro" id="IPR014729">
    <property type="entry name" value="Rossmann-like_a/b/a_fold"/>
</dbReference>
<gene>
    <name evidence="11" type="primary">mtg1</name>
    <name evidence="11" type="ORF">OC846_006606</name>
</gene>
<keyword evidence="5" id="KW-0067">ATP-binding</keyword>
<dbReference type="Gene3D" id="1.10.1580.10">
    <property type="match status" value="1"/>
</dbReference>
<dbReference type="PANTHER" id="PTHR45782:SF4">
    <property type="entry name" value="MITOCHONDRIAL RIBOSOME-ASSOCIATED GTPASE 1"/>
    <property type="match status" value="1"/>
</dbReference>
<dbReference type="GO" id="GO:0032543">
    <property type="term" value="P:mitochondrial translation"/>
    <property type="evidence" value="ECO:0007669"/>
    <property type="project" value="TreeGrafter"/>
</dbReference>
<feature type="compositionally biased region" description="Low complexity" evidence="8">
    <location>
        <begin position="35"/>
        <end position="54"/>
    </location>
</feature>
<dbReference type="SUPFAM" id="SSF52402">
    <property type="entry name" value="Adenine nucleotide alpha hydrolases-like"/>
    <property type="match status" value="1"/>
</dbReference>
<keyword evidence="4" id="KW-0547">Nucleotide-binding</keyword>
<dbReference type="CDD" id="cd01856">
    <property type="entry name" value="YlqF"/>
    <property type="match status" value="1"/>
</dbReference>
<evidence type="ECO:0000256" key="6">
    <source>
        <dbReference type="ARBA" id="ARBA00023134"/>
    </source>
</evidence>
<dbReference type="InterPro" id="IPR027417">
    <property type="entry name" value="P-loop_NTPase"/>
</dbReference>
<feature type="region of interest" description="Disordered" evidence="8">
    <location>
        <begin position="31"/>
        <end position="59"/>
    </location>
</feature>
<keyword evidence="2" id="KW-0436">Ligase</keyword>
<organism evidence="11 12">
    <name type="scientific">Tilletia horrida</name>
    <dbReference type="NCBI Taxonomy" id="155126"/>
    <lineage>
        <taxon>Eukaryota</taxon>
        <taxon>Fungi</taxon>
        <taxon>Dikarya</taxon>
        <taxon>Basidiomycota</taxon>
        <taxon>Ustilaginomycotina</taxon>
        <taxon>Exobasidiomycetes</taxon>
        <taxon>Tilletiales</taxon>
        <taxon>Tilletiaceae</taxon>
        <taxon>Tilletia</taxon>
    </lineage>
</organism>
<dbReference type="GO" id="GO:0005525">
    <property type="term" value="F:GTP binding"/>
    <property type="evidence" value="ECO:0007669"/>
    <property type="project" value="UniProtKB-KW"/>
</dbReference>
<feature type="region of interest" description="Disordered" evidence="8">
    <location>
        <begin position="123"/>
        <end position="147"/>
    </location>
</feature>
<evidence type="ECO:0000259" key="10">
    <source>
        <dbReference type="Pfam" id="PF01926"/>
    </source>
</evidence>
<keyword evidence="6" id="KW-0342">GTP-binding</keyword>
<name>A0AAN6GKR3_9BASI</name>
<comment type="caution">
    <text evidence="11">The sequence shown here is derived from an EMBL/GenBank/DDBJ whole genome shotgun (WGS) entry which is preliminary data.</text>
</comment>
<dbReference type="GO" id="GO:0003924">
    <property type="term" value="F:GTPase activity"/>
    <property type="evidence" value="ECO:0007669"/>
    <property type="project" value="TreeGrafter"/>
</dbReference>
<keyword evidence="3" id="KW-0819">tRNA processing</keyword>
<dbReference type="InterPro" id="IPR012094">
    <property type="entry name" value="tRNA_Ile_lys_synt"/>
</dbReference>
<dbReference type="EC" id="6.3.4.19" evidence="1"/>
<dbReference type="NCBIfam" id="TIGR02432">
    <property type="entry name" value="lysidine_TilS_N"/>
    <property type="match status" value="1"/>
</dbReference>
<dbReference type="GO" id="GO:0032267">
    <property type="term" value="F:tRNA(Ile)-lysidine synthase activity"/>
    <property type="evidence" value="ECO:0007669"/>
    <property type="project" value="UniProtKB-EC"/>
</dbReference>
<evidence type="ECO:0000256" key="4">
    <source>
        <dbReference type="ARBA" id="ARBA00022741"/>
    </source>
</evidence>
<dbReference type="Gene3D" id="3.40.50.300">
    <property type="entry name" value="P-loop containing nucleotide triphosphate hydrolases"/>
    <property type="match status" value="1"/>
</dbReference>
<reference evidence="11" key="1">
    <citation type="journal article" date="2023" name="PhytoFront">
        <title>Draft Genome Resources of Seven Strains of Tilletia horrida, Causal Agent of Kernel Smut of Rice.</title>
        <authorList>
            <person name="Khanal S."/>
            <person name="Antony Babu S."/>
            <person name="Zhou X.G."/>
        </authorList>
    </citation>
    <scope>NUCLEOTIDE SEQUENCE</scope>
    <source>
        <strain evidence="11">TX6</strain>
    </source>
</reference>
<feature type="region of interest" description="Disordered" evidence="8">
    <location>
        <begin position="1017"/>
        <end position="1036"/>
    </location>
</feature>
<dbReference type="PANTHER" id="PTHR45782">
    <property type="entry name" value="MITOCHONDRIAL RIBOSOME-ASSOCIATED GTPASE 1"/>
    <property type="match status" value="1"/>
</dbReference>
<evidence type="ECO:0000313" key="11">
    <source>
        <dbReference type="EMBL" id="KAK0542884.1"/>
    </source>
</evidence>
<dbReference type="InterPro" id="IPR011063">
    <property type="entry name" value="TilS/TtcA_N"/>
</dbReference>
<dbReference type="GO" id="GO:0005739">
    <property type="term" value="C:mitochondrion"/>
    <property type="evidence" value="ECO:0007669"/>
    <property type="project" value="TreeGrafter"/>
</dbReference>
<protein>
    <recommendedName>
        <fullName evidence="1">tRNA(Ile)-lysidine synthetase</fullName>
        <ecNumber evidence="1">6.3.4.19</ecNumber>
    </recommendedName>
</protein>
<dbReference type="AlphaFoldDB" id="A0AAN6GKR3"/>
<dbReference type="Proteomes" id="UP001176517">
    <property type="component" value="Unassembled WGS sequence"/>
</dbReference>
<feature type="domain" description="tRNA(Ile)-lysidine/2-thiocytidine synthase N-terminal" evidence="9">
    <location>
        <begin position="623"/>
        <end position="842"/>
    </location>
</feature>
<dbReference type="EMBL" id="JAPDMZ010000434">
    <property type="protein sequence ID" value="KAK0542884.1"/>
    <property type="molecule type" value="Genomic_DNA"/>
</dbReference>
<evidence type="ECO:0000256" key="1">
    <source>
        <dbReference type="ARBA" id="ARBA00013267"/>
    </source>
</evidence>
<feature type="region of interest" description="Disordered" evidence="8">
    <location>
        <begin position="215"/>
        <end position="237"/>
    </location>
</feature>
<dbReference type="GO" id="GO:0005524">
    <property type="term" value="F:ATP binding"/>
    <property type="evidence" value="ECO:0007669"/>
    <property type="project" value="UniProtKB-KW"/>
</dbReference>
<evidence type="ECO:0000256" key="3">
    <source>
        <dbReference type="ARBA" id="ARBA00022694"/>
    </source>
</evidence>
<feature type="region of interest" description="Disordered" evidence="8">
    <location>
        <begin position="502"/>
        <end position="537"/>
    </location>
</feature>
<dbReference type="CDD" id="cd01992">
    <property type="entry name" value="TilS_N"/>
    <property type="match status" value="1"/>
</dbReference>
<accession>A0AAN6GKR3</accession>
<dbReference type="HAMAP" id="MF_01161">
    <property type="entry name" value="tRNA_Ile_lys_synt"/>
    <property type="match status" value="1"/>
</dbReference>
<dbReference type="InterPro" id="IPR023179">
    <property type="entry name" value="GTP-bd_ortho_bundle_sf"/>
</dbReference>
<feature type="domain" description="G" evidence="10">
    <location>
        <begin position="243"/>
        <end position="343"/>
    </location>
</feature>
<dbReference type="GO" id="GO:0008033">
    <property type="term" value="P:tRNA processing"/>
    <property type="evidence" value="ECO:0007669"/>
    <property type="project" value="UniProtKB-KW"/>
</dbReference>
<dbReference type="Pfam" id="PF01171">
    <property type="entry name" value="ATP_bind_3"/>
    <property type="match status" value="1"/>
</dbReference>
<dbReference type="Pfam" id="PF01926">
    <property type="entry name" value="MMR_HSR1"/>
    <property type="match status" value="1"/>
</dbReference>
<keyword evidence="12" id="KW-1185">Reference proteome</keyword>
<sequence>MPRSIGTAEVKRLARGITPTAKNAASVDATLGQLASPPSSASVPASSTPSASPSFEPRTSFLLPSQTPSWYPGHMQRALRSLPALLARATPVLPLVIEVRDARLPLTSINPAFEQMLRKVYGLSSSSSGPTSAIQEDRKGKSVARDPGSEWEARRLVVYTKRDLIHPQIESPLIQAFQEHGQRVMFVDTRSDRDVKRIHKWALEQARIMMRSSSMQPALASTAPSGRPTGASRHTSTPEIGVRIVVMGMPNVGKSTLLNALRRVGVGRGKAVATAPHPGHTRKVAGTVRITAQPPKLEGSGSVQRADSGDPPIYVYDTPGIMVPFLGRGVRGSERGIKLALAAGIRTDLFDSNMLADYLLFRANLRYARQVAIKREEARPSYLRALPLDRLLTAPTNDITQLLIALAHRVPGALAKGGVPDLDAAAVFLIQRWRDGKFGQDEGDLDLGLDELPSSVMAIDGGTHSSAAESQQDDIVESHTVRIRRLVAQHFAEVIQADDPDRTSERLIPIEADAERVEKHGPTESSEEPDGAQDLPVLLSNHQARKRAKRDYLDAQRVKYRALGLIRDDAAKSPRSGRRGFYTSCWALEAHSTTQSVPVTEAEFAVQMSLLGERAVTMREGFALSISGGSDSMALATLVSRWQEKSKSVANVVAAVVNHRLRQESTAEAELTVRRLRGLGLQAEILDVKWGEDGFPPRPSPDTPFEDAARYARRLLLLQFLRRHSLRTILFGHHADDQVETSILRAMGGSRDDLHGSDGLGGMRSLANFGAHVFVAEQNRGSEFGRDWLRLSPFDQSLQIGRPLLRFRKARLRATCEMEGVQWEEDATNQDTRYNSRNKIRSALYQLEARPADHLEALTAIDGGLLRALKWCLARASAALPLNNGSSVDKLHAWVDSIGTRRDALDRKVLQLFDTAVSVPRPDRAALMIHPTQIPPGTPPPVLRQLFQGILNATSPRPFLSAAARGLGAGSRSPASSDTLSSIWLSATEIGASMQQAQLRSKPARATLNGEVLLTAKHQDDGHPSPRLASADQQVRRTTEIVVSATRSPLRAPDIARNRLHHASRITPPILGHNIDDADPGWRLWDGRFFLRVVSLDETDSKHLRAWSVRPARKESIVPRVFLRDTRTLEEVLIGGWELGEAESAAATSACAMSGVRVDVRFARSGI</sequence>
<evidence type="ECO:0000256" key="7">
    <source>
        <dbReference type="ARBA" id="ARBA00048539"/>
    </source>
</evidence>
<evidence type="ECO:0000256" key="5">
    <source>
        <dbReference type="ARBA" id="ARBA00022840"/>
    </source>
</evidence>
<evidence type="ECO:0000313" key="12">
    <source>
        <dbReference type="Proteomes" id="UP001176517"/>
    </source>
</evidence>
<dbReference type="InterPro" id="IPR006073">
    <property type="entry name" value="GTP-bd"/>
</dbReference>
<proteinExistence type="inferred from homology"/>